<sequence length="97" mass="11196">MIDTACHILFDDSYDFPNVSDVSGTIRNCYFEADNQLQSLLLIAEFLWPALLLPVAGYKDFRERRRVWRAEANRAEFEGSCISSGKHTAREEDELLH</sequence>
<proteinExistence type="predicted"/>
<dbReference type="EMBL" id="CP136890">
    <property type="protein sequence ID" value="WOK93274.1"/>
    <property type="molecule type" value="Genomic_DNA"/>
</dbReference>
<protein>
    <submittedName>
        <fullName evidence="1">Uncharacterized protein</fullName>
    </submittedName>
</protein>
<evidence type="ECO:0000313" key="2">
    <source>
        <dbReference type="Proteomes" id="UP001327560"/>
    </source>
</evidence>
<accession>A0AAQ3JND5</accession>
<dbReference type="AlphaFoldDB" id="A0AAQ3JND5"/>
<organism evidence="1 2">
    <name type="scientific">Canna indica</name>
    <name type="common">Indian-shot</name>
    <dbReference type="NCBI Taxonomy" id="4628"/>
    <lineage>
        <taxon>Eukaryota</taxon>
        <taxon>Viridiplantae</taxon>
        <taxon>Streptophyta</taxon>
        <taxon>Embryophyta</taxon>
        <taxon>Tracheophyta</taxon>
        <taxon>Spermatophyta</taxon>
        <taxon>Magnoliopsida</taxon>
        <taxon>Liliopsida</taxon>
        <taxon>Zingiberales</taxon>
        <taxon>Cannaceae</taxon>
        <taxon>Canna</taxon>
    </lineage>
</organism>
<gene>
    <name evidence="1" type="ORF">Cni_G01969</name>
</gene>
<name>A0AAQ3JND5_9LILI</name>
<dbReference type="Proteomes" id="UP001327560">
    <property type="component" value="Chromosome 1"/>
</dbReference>
<keyword evidence="2" id="KW-1185">Reference proteome</keyword>
<evidence type="ECO:0000313" key="1">
    <source>
        <dbReference type="EMBL" id="WOK93274.1"/>
    </source>
</evidence>
<reference evidence="1 2" key="1">
    <citation type="submission" date="2023-10" db="EMBL/GenBank/DDBJ databases">
        <title>Chromosome-scale genome assembly provides insights into flower coloration mechanisms of Canna indica.</title>
        <authorList>
            <person name="Li C."/>
        </authorList>
    </citation>
    <scope>NUCLEOTIDE SEQUENCE [LARGE SCALE GENOMIC DNA]</scope>
    <source>
        <tissue evidence="1">Flower</tissue>
    </source>
</reference>